<comment type="catalytic activity">
    <reaction evidence="6">
        <text>4 Fe(2+) + O2 + 4 H(+) = 4 Fe(3+) + 2 H2O</text>
        <dbReference type="Rhea" id="RHEA:11148"/>
        <dbReference type="ChEBI" id="CHEBI:15377"/>
        <dbReference type="ChEBI" id="CHEBI:15378"/>
        <dbReference type="ChEBI" id="CHEBI:15379"/>
        <dbReference type="ChEBI" id="CHEBI:29033"/>
        <dbReference type="ChEBI" id="CHEBI:29034"/>
        <dbReference type="EC" id="1.16.3.1"/>
    </reaction>
</comment>
<dbReference type="InterPro" id="IPR008331">
    <property type="entry name" value="Ferritin_DPS_dom"/>
</dbReference>
<evidence type="ECO:0000256" key="4">
    <source>
        <dbReference type="ARBA" id="ARBA00023004"/>
    </source>
</evidence>
<comment type="similarity">
    <text evidence="1 6">Belongs to the ferritin family.</text>
</comment>
<reference evidence="8" key="1">
    <citation type="journal article" date="2014" name="Genome Announc.">
        <title>Complete sequencing and chromosome-scale genome assembly of the industrial progenitor strain P2niaD18 from the penicillin producer Penicillium chrysogenum.</title>
        <authorList>
            <person name="Specht T."/>
            <person name="Dahlmann T.A."/>
            <person name="Zadra I."/>
            <person name="Kurnsteiner H."/>
            <person name="Kuck U."/>
        </authorList>
    </citation>
    <scope>NUCLEOTIDE SEQUENCE [LARGE SCALE GENOMIC DNA]</scope>
    <source>
        <strain evidence="8">P2niaD18</strain>
    </source>
</reference>
<keyword evidence="2 6" id="KW-0409">Iron storage</keyword>
<dbReference type="PANTHER" id="PTHR11431:SF75">
    <property type="entry name" value="FERRITIN"/>
    <property type="match status" value="1"/>
</dbReference>
<name>A0A167Q3M3_PENCH</name>
<feature type="binding site" evidence="5">
    <location>
        <position position="66"/>
    </location>
    <ligand>
        <name>Fe cation</name>
        <dbReference type="ChEBI" id="CHEBI:24875"/>
        <label>1</label>
    </ligand>
</feature>
<dbReference type="PhylomeDB" id="A0A167Q3M3"/>
<dbReference type="Pfam" id="PF00210">
    <property type="entry name" value="Ferritin"/>
    <property type="match status" value="1"/>
</dbReference>
<dbReference type="GO" id="GO:0008199">
    <property type="term" value="F:ferric iron binding"/>
    <property type="evidence" value="ECO:0007669"/>
    <property type="project" value="InterPro"/>
</dbReference>
<keyword evidence="3 5" id="KW-0479">Metal-binding</keyword>
<dbReference type="PROSITE" id="PS50905">
    <property type="entry name" value="FERRITIN_LIKE"/>
    <property type="match status" value="1"/>
</dbReference>
<evidence type="ECO:0000313" key="8">
    <source>
        <dbReference type="EMBL" id="KZN84247.1"/>
    </source>
</evidence>
<dbReference type="InterPro" id="IPR001519">
    <property type="entry name" value="Ferritin"/>
</dbReference>
<dbReference type="PANTHER" id="PTHR11431">
    <property type="entry name" value="FERRITIN"/>
    <property type="match status" value="1"/>
</dbReference>
<evidence type="ECO:0000256" key="3">
    <source>
        <dbReference type="ARBA" id="ARBA00022723"/>
    </source>
</evidence>
<evidence type="ECO:0000259" key="7">
    <source>
        <dbReference type="PROSITE" id="PS50905"/>
    </source>
</evidence>
<dbReference type="GO" id="GO:0004322">
    <property type="term" value="F:ferroxidase activity"/>
    <property type="evidence" value="ECO:0007669"/>
    <property type="project" value="UniProtKB-EC"/>
</dbReference>
<dbReference type="GO" id="GO:0008198">
    <property type="term" value="F:ferrous iron binding"/>
    <property type="evidence" value="ECO:0007669"/>
    <property type="project" value="TreeGrafter"/>
</dbReference>
<dbReference type="GO" id="GO:0006879">
    <property type="term" value="P:intracellular iron ion homeostasis"/>
    <property type="evidence" value="ECO:0007669"/>
    <property type="project" value="UniProtKB-KW"/>
</dbReference>
<dbReference type="InterPro" id="IPR012347">
    <property type="entry name" value="Ferritin-like"/>
</dbReference>
<dbReference type="EC" id="1.16.3.1" evidence="6"/>
<dbReference type="SUPFAM" id="SSF47240">
    <property type="entry name" value="Ferritin-like"/>
    <property type="match status" value="1"/>
</dbReference>
<dbReference type="GO" id="GO:0005737">
    <property type="term" value="C:cytoplasm"/>
    <property type="evidence" value="ECO:0007669"/>
    <property type="project" value="TreeGrafter"/>
</dbReference>
<sequence length="240" mass="26977">MSTEIDPKKIIAEVSGHDIDQWVRTAAFKPEVEEAGGSVLSQAFICENCNSSPNSYQSIRGHIHQELTGWLFFRKLGADCSRSNISLHGFARLWERSAAECLADFKWLEKYLIARGGRSKPTSIEATTFEWPDNPIEPVGPCKEAFFVEKKLLEDLERLCSLADKSGDAALTDAIQSRFMHKETRHVKSLGDLLRQVVRVSKQPGLGIYLLDRELRDSDGIVPWDCNNETLQRGDDPAEV</sequence>
<comment type="function">
    <text evidence="6">Stores iron in a soluble, non-toxic, readily available form. Important for iron homeostasis. Iron is taken up in the ferrous form and deposited as ferric hydroxides after oxidation.</text>
</comment>
<dbReference type="Proteomes" id="UP000076449">
    <property type="component" value="Chromosome IV"/>
</dbReference>
<feature type="binding site" evidence="5">
    <location>
        <position position="149"/>
    </location>
    <ligand>
        <name>Fe cation</name>
        <dbReference type="ChEBI" id="CHEBI:24875"/>
        <label>1</label>
    </ligand>
</feature>
<gene>
    <name evidence="8" type="ORF">EN45_113670</name>
</gene>
<keyword evidence="4 5" id="KW-0408">Iron</keyword>
<evidence type="ECO:0000256" key="5">
    <source>
        <dbReference type="PIRSR" id="PIRSR601519-1"/>
    </source>
</evidence>
<dbReference type="AlphaFoldDB" id="A0A167Q3M3"/>
<dbReference type="GO" id="GO:0006826">
    <property type="term" value="P:iron ion transport"/>
    <property type="evidence" value="ECO:0007669"/>
    <property type="project" value="InterPro"/>
</dbReference>
<accession>A0A167Q3M3</accession>
<keyword evidence="6" id="KW-0560">Oxidoreductase</keyword>
<dbReference type="InterPro" id="IPR009040">
    <property type="entry name" value="Ferritin-like_diiron"/>
</dbReference>
<feature type="domain" description="Ferritin-like diiron" evidence="7">
    <location>
        <begin position="49"/>
        <end position="201"/>
    </location>
</feature>
<proteinExistence type="inferred from homology"/>
<organism evidence="8">
    <name type="scientific">Penicillium chrysogenum</name>
    <name type="common">Penicillium notatum</name>
    <dbReference type="NCBI Taxonomy" id="5076"/>
    <lineage>
        <taxon>Eukaryota</taxon>
        <taxon>Fungi</taxon>
        <taxon>Dikarya</taxon>
        <taxon>Ascomycota</taxon>
        <taxon>Pezizomycotina</taxon>
        <taxon>Eurotiomycetes</taxon>
        <taxon>Eurotiomycetidae</taxon>
        <taxon>Eurotiales</taxon>
        <taxon>Aspergillaceae</taxon>
        <taxon>Penicillium</taxon>
        <taxon>Penicillium chrysogenum species complex</taxon>
    </lineage>
</organism>
<evidence type="ECO:0000256" key="1">
    <source>
        <dbReference type="ARBA" id="ARBA00007513"/>
    </source>
</evidence>
<dbReference type="InterPro" id="IPR009078">
    <property type="entry name" value="Ferritin-like_SF"/>
</dbReference>
<evidence type="ECO:0000256" key="6">
    <source>
        <dbReference type="RuleBase" id="RU361145"/>
    </source>
</evidence>
<dbReference type="Gene3D" id="1.20.1260.10">
    <property type="match status" value="1"/>
</dbReference>
<protein>
    <recommendedName>
        <fullName evidence="6">Ferritin</fullName>
        <ecNumber evidence="6">1.16.3.1</ecNumber>
    </recommendedName>
</protein>
<dbReference type="EMBL" id="CM002801">
    <property type="protein sequence ID" value="KZN84247.1"/>
    <property type="molecule type" value="Genomic_DNA"/>
</dbReference>
<evidence type="ECO:0000256" key="2">
    <source>
        <dbReference type="ARBA" id="ARBA00022434"/>
    </source>
</evidence>